<gene>
    <name evidence="1" type="ORF">ACFO0C_40745</name>
</gene>
<name>A0ABV8J558_9ACTN</name>
<sequence>MVSPGELDLLLAAADDRTRLADLLAVLDGDRLVELERSVAGPLAFLACRKFVHGADDNGALDSDLAEALLRGVAQQTGMLALLESIDELLASAAFRRQYGTRAQATFLAGHNATRNTHPLVAAAFAEGALRLALNGTVSPLRILVALTSPDVRDLAPEYAERLPRLLGAALDQWGTDRATGPALREALSGLLGTPATAADAAFECGLDALRQAVAGTDPLPGLATARQHFANAEAAEQDRPDAALYGCGIDSVMAFFREDRAALQESSAGVRAGLARRRAARSGSHTPAWRRPRAEAEFAWSRLVAILDRAADMITRPVWIDAWQSLDAVLDAYLLDRTVMPVPGDSDGDGFACLVRPVVESALVRRQTLLAQLRLVTEEPNGQARSEQLAVLRDRIDRLSESPPAPAAPVDIGRLVAVAPSLLAELSVPDAARIADRLDDGMLRLLDGVAYNSRVRRAARREPVTAHLLQGLTSNLLACPDYAGETRHAIDDLLAETVMFLSVRHDLQRSATVTYLHADGPVPVEAMLQDDFADWLRRGPLAGRIAVEVPNIATGRADIVVGFGTTRFVVEVKRELHDGSDAALERSYLVQAADYSGTSATLGILLVLDLTPHPDGVRHLRECAWVAVHRPTGSAYERHVVVAVVPGNRMTPSGYSRTAHVTRGRGRPGV</sequence>
<protein>
    <submittedName>
        <fullName evidence="1">Uncharacterized protein</fullName>
    </submittedName>
</protein>
<dbReference type="RefSeq" id="WP_378072176.1">
    <property type="nucleotide sequence ID" value="NZ_JBHSBL010000028.1"/>
</dbReference>
<reference evidence="2" key="1">
    <citation type="journal article" date="2019" name="Int. J. Syst. Evol. Microbiol.">
        <title>The Global Catalogue of Microorganisms (GCM) 10K type strain sequencing project: providing services to taxonomists for standard genome sequencing and annotation.</title>
        <authorList>
            <consortium name="The Broad Institute Genomics Platform"/>
            <consortium name="The Broad Institute Genome Sequencing Center for Infectious Disease"/>
            <person name="Wu L."/>
            <person name="Ma J."/>
        </authorList>
    </citation>
    <scope>NUCLEOTIDE SEQUENCE [LARGE SCALE GENOMIC DNA]</scope>
    <source>
        <strain evidence="2">TBRC 5832</strain>
    </source>
</reference>
<keyword evidence="2" id="KW-1185">Reference proteome</keyword>
<accession>A0ABV8J558</accession>
<dbReference type="Proteomes" id="UP001595867">
    <property type="component" value="Unassembled WGS sequence"/>
</dbReference>
<evidence type="ECO:0000313" key="2">
    <source>
        <dbReference type="Proteomes" id="UP001595867"/>
    </source>
</evidence>
<evidence type="ECO:0000313" key="1">
    <source>
        <dbReference type="EMBL" id="MFC4071300.1"/>
    </source>
</evidence>
<dbReference type="EMBL" id="JBHSBL010000028">
    <property type="protein sequence ID" value="MFC4071300.1"/>
    <property type="molecule type" value="Genomic_DNA"/>
</dbReference>
<proteinExistence type="predicted"/>
<comment type="caution">
    <text evidence="1">The sequence shown here is derived from an EMBL/GenBank/DDBJ whole genome shotgun (WGS) entry which is preliminary data.</text>
</comment>
<organism evidence="1 2">
    <name type="scientific">Actinoplanes subglobosus</name>
    <dbReference type="NCBI Taxonomy" id="1547892"/>
    <lineage>
        <taxon>Bacteria</taxon>
        <taxon>Bacillati</taxon>
        <taxon>Actinomycetota</taxon>
        <taxon>Actinomycetes</taxon>
        <taxon>Micromonosporales</taxon>
        <taxon>Micromonosporaceae</taxon>
        <taxon>Actinoplanes</taxon>
    </lineage>
</organism>